<dbReference type="AlphaFoldDB" id="A0A1B7I6C7"/>
<comment type="caution">
    <text evidence="1">The sequence shown here is derived from an EMBL/GenBank/DDBJ whole genome shotgun (WGS) entry which is preliminary data.</text>
</comment>
<protein>
    <submittedName>
        <fullName evidence="1">Uncharacterized protein</fullName>
    </submittedName>
</protein>
<sequence>MKRILSVFILAVLLLSPWLVALKLDKRNGVELYCQVPYVLNSDKENSMQLKGTIKTHYYPDGSGIGILSGNMRYLAQGSSKPVNYTIHRNTRFSYQLDHSYITTHTKSMHPAYGENIPDAVANEYIFPSFKDHFKDYYQIQRTSNGDMIVSVANMPRLYCHTAG</sequence>
<dbReference type="PATRIC" id="fig|1354253.4.peg.218"/>
<evidence type="ECO:0000313" key="2">
    <source>
        <dbReference type="Proteomes" id="UP000078504"/>
    </source>
</evidence>
<reference evidence="1 2" key="1">
    <citation type="submission" date="2016-04" db="EMBL/GenBank/DDBJ databases">
        <title>ATOL: Assembling a taxonomically balanced genome-scale reconstruction of the evolutionary history of the Enterobacteriaceae.</title>
        <authorList>
            <person name="Plunkett G.III."/>
            <person name="Neeno-Eckwall E.C."/>
            <person name="Glasner J.D."/>
            <person name="Perna N.T."/>
        </authorList>
    </citation>
    <scope>NUCLEOTIDE SEQUENCE [LARGE SCALE GENOMIC DNA]</scope>
    <source>
        <strain evidence="1 2">ATCC 51604</strain>
    </source>
</reference>
<gene>
    <name evidence="1" type="ORF">M977_00214</name>
</gene>
<dbReference type="Proteomes" id="UP000078504">
    <property type="component" value="Unassembled WGS sequence"/>
</dbReference>
<dbReference type="RefSeq" id="WP_064511696.1">
    <property type="nucleotide sequence ID" value="NZ_LXEP01000003.1"/>
</dbReference>
<accession>A0A1B7I6C7</accession>
<dbReference type="EMBL" id="LXEP01000003">
    <property type="protein sequence ID" value="OAT23924.1"/>
    <property type="molecule type" value="Genomic_DNA"/>
</dbReference>
<evidence type="ECO:0000313" key="1">
    <source>
        <dbReference type="EMBL" id="OAT23924.1"/>
    </source>
</evidence>
<proteinExistence type="predicted"/>
<organism evidence="1 2">
    <name type="scientific">Buttiauxella gaviniae ATCC 51604</name>
    <dbReference type="NCBI Taxonomy" id="1354253"/>
    <lineage>
        <taxon>Bacteria</taxon>
        <taxon>Pseudomonadati</taxon>
        <taxon>Pseudomonadota</taxon>
        <taxon>Gammaproteobacteria</taxon>
        <taxon>Enterobacterales</taxon>
        <taxon>Enterobacteriaceae</taxon>
        <taxon>Buttiauxella</taxon>
    </lineage>
</organism>
<name>A0A1B7I6C7_9ENTR</name>